<dbReference type="EMBL" id="AB750544">
    <property type="protein sequence ID" value="BAM62611.1"/>
    <property type="molecule type" value="Genomic_DNA"/>
</dbReference>
<dbReference type="Gene3D" id="3.40.50.450">
    <property type="match status" value="1"/>
</dbReference>
<sequence length="347" mass="40135">MVESWIQGMPSVTRLGRKRLSMKKKYRIFFAIPFDSASTTLYERVCKKIKMKISKQHPELEFTTVIGDKEVGPSETLSDIASFKKQNKELTGQFVAQIRESDVVIADLTHNNPNVHVELGIALMQNKNILRVTGRSLTELGFDIRNLKMWRYDKEKKLIKTITDYLDTFLKIKQLSISSGYGSLYWKQSKKTELRPVPPEGQKKRFVYKSIRSDNYVMRDGAVRAEFEILKEHNPEDNWFGVYFRAGVWPLMVSYLVFVRPNGTVQLSIYPGPRSLSKSTGEKIKERKTLLIEFDNNQLNVELDSKPYLQTEKLVRQAVGHIFVAAWNADVDVHSVEMICRDTIDWS</sequence>
<name>K0J6P0_9ZZZZ</name>
<proteinExistence type="predicted"/>
<accession>K0J6P0</accession>
<dbReference type="AlphaFoldDB" id="K0J6P0"/>
<evidence type="ECO:0000313" key="1">
    <source>
        <dbReference type="EMBL" id="BAM62611.1"/>
    </source>
</evidence>
<organism evidence="1">
    <name type="scientific">uncultured microorganism</name>
    <dbReference type="NCBI Taxonomy" id="358574"/>
    <lineage>
        <taxon>unclassified sequences</taxon>
        <taxon>environmental samples</taxon>
    </lineage>
</organism>
<reference evidence="1" key="2">
    <citation type="journal article" date="2014" name="FEMS Microbiol. Ecol.">
        <title>Novel integrons and gene cassettes from a Cascadian submarine gas-hydrate-bearing core.</title>
        <authorList>
            <person name="Elsaied H."/>
            <person name="Stokes H.W."/>
            <person name="Yoshioka H."/>
            <person name="Mitani Y."/>
            <person name="Maruyama A."/>
        </authorList>
    </citation>
    <scope>NUCLEOTIDE SEQUENCE</scope>
</reference>
<protein>
    <submittedName>
        <fullName evidence="1">Uncharacterized protein</fullName>
    </submittedName>
</protein>
<reference evidence="1" key="1">
    <citation type="submission" date="2012-09" db="EMBL/GenBank/DDBJ databases">
        <authorList>
            <person name="Elsaied H.E."/>
            <person name="Maruyama A."/>
        </authorList>
    </citation>
    <scope>NUCLEOTIDE SEQUENCE</scope>
</reference>